<evidence type="ECO:0000256" key="1">
    <source>
        <dbReference type="SAM" id="Phobius"/>
    </source>
</evidence>
<evidence type="ECO:0000313" key="3">
    <source>
        <dbReference type="Proteomes" id="UP000219813"/>
    </source>
</evidence>
<dbReference type="KEGG" id="pmal:PMUG01_12011200"/>
<feature type="transmembrane region" description="Helical" evidence="1">
    <location>
        <begin position="199"/>
        <end position="222"/>
    </location>
</feature>
<proteinExistence type="predicted"/>
<evidence type="ECO:0000313" key="2">
    <source>
        <dbReference type="EMBL" id="SCO93524.1"/>
    </source>
</evidence>
<reference evidence="2 3" key="1">
    <citation type="submission" date="2016-06" db="EMBL/GenBank/DDBJ databases">
        <authorList>
            <consortium name="Pathogen Informatics"/>
        </authorList>
    </citation>
    <scope>NUCLEOTIDE SEQUENCE [LARGE SCALE GENOMIC DNA]</scope>
</reference>
<name>A0A1D3SQ17_PLAMA</name>
<gene>
    <name evidence="2" type="primary">PmUG01_12011200</name>
    <name evidence="2" type="ORF">PMUG01_12011200</name>
</gene>
<dbReference type="RefSeq" id="XP_028862809.1">
    <property type="nucleotide sequence ID" value="XM_029006306.1"/>
</dbReference>
<dbReference type="VEuPathDB" id="PlasmoDB:PmUG01_12011200"/>
<keyword evidence="1" id="KW-0812">Transmembrane</keyword>
<feature type="transmembrane region" description="Helical" evidence="1">
    <location>
        <begin position="228"/>
        <end position="246"/>
    </location>
</feature>
<dbReference type="EMBL" id="LT594633">
    <property type="protein sequence ID" value="SCO93524.1"/>
    <property type="molecule type" value="Genomic_DNA"/>
</dbReference>
<dbReference type="GeneID" id="39870106"/>
<evidence type="ECO:0008006" key="4">
    <source>
        <dbReference type="Google" id="ProtNLM"/>
    </source>
</evidence>
<keyword evidence="1" id="KW-1133">Transmembrane helix</keyword>
<sequence length="276" mass="32650">MVQYNKLFFFIKIFSITLLIWIFQNSYETSISVKLWNKKVNLNNMLDVRGNRLLYGETDLYSQQSYEYLKENAKNIVNEDKYIFGNKLNTLMSNFYLPEDFKILLNEEQYQKQNNSLEFKDNLNNSNDSLISDASTDTRYAELKEEPFRMKTRKSKKQNISSLIHEYLKKLDKKYEKEVVKLLTSGFKRSNKIILGDKVNIINIFMVFTPFIITSSILFVSIACKSPLYILVSILLVILTVLYVSFKVMKNLYKHKEKTSNYRIYSKPSLGYNTRF</sequence>
<keyword evidence="1" id="KW-0472">Membrane</keyword>
<dbReference type="AlphaFoldDB" id="A0A1D3SQ17"/>
<dbReference type="OrthoDB" id="384398at2759"/>
<protein>
    <recommendedName>
        <fullName evidence="4">Pv-fam-d protein</fullName>
    </recommendedName>
</protein>
<keyword evidence="3" id="KW-1185">Reference proteome</keyword>
<dbReference type="Proteomes" id="UP000219813">
    <property type="component" value="Chromosome 12"/>
</dbReference>
<organism evidence="2 3">
    <name type="scientific">Plasmodium malariae</name>
    <dbReference type="NCBI Taxonomy" id="5858"/>
    <lineage>
        <taxon>Eukaryota</taxon>
        <taxon>Sar</taxon>
        <taxon>Alveolata</taxon>
        <taxon>Apicomplexa</taxon>
        <taxon>Aconoidasida</taxon>
        <taxon>Haemosporida</taxon>
        <taxon>Plasmodiidae</taxon>
        <taxon>Plasmodium</taxon>
        <taxon>Plasmodium (Plasmodium)</taxon>
    </lineage>
</organism>
<accession>A0A1D3SQ17</accession>